<evidence type="ECO:0000256" key="1">
    <source>
        <dbReference type="SAM" id="Phobius"/>
    </source>
</evidence>
<accession>A0A3A4L978</accession>
<gene>
    <name evidence="2" type="ORF">D5S18_00725</name>
</gene>
<keyword evidence="1" id="KW-0472">Membrane</keyword>
<keyword evidence="1" id="KW-1133">Transmembrane helix</keyword>
<reference evidence="2 3" key="1">
    <citation type="submission" date="2018-09" db="EMBL/GenBank/DDBJ databases">
        <title>YIM PH21274 draft genome.</title>
        <authorList>
            <person name="Miao C."/>
        </authorList>
    </citation>
    <scope>NUCLEOTIDE SEQUENCE [LARGE SCALE GENOMIC DNA]</scope>
    <source>
        <strain evidence="2 3">YIM PH 21724</strain>
    </source>
</reference>
<organism evidence="2 3">
    <name type="scientific">Nocardia panacis</name>
    <dbReference type="NCBI Taxonomy" id="2340916"/>
    <lineage>
        <taxon>Bacteria</taxon>
        <taxon>Bacillati</taxon>
        <taxon>Actinomycetota</taxon>
        <taxon>Actinomycetes</taxon>
        <taxon>Mycobacteriales</taxon>
        <taxon>Nocardiaceae</taxon>
        <taxon>Nocardia</taxon>
    </lineage>
</organism>
<feature type="transmembrane region" description="Helical" evidence="1">
    <location>
        <begin position="49"/>
        <end position="67"/>
    </location>
</feature>
<name>A0A3A4L978_9NOCA</name>
<dbReference type="Proteomes" id="UP000266677">
    <property type="component" value="Unassembled WGS sequence"/>
</dbReference>
<dbReference type="AlphaFoldDB" id="A0A3A4L978"/>
<evidence type="ECO:0000313" key="3">
    <source>
        <dbReference type="Proteomes" id="UP000266677"/>
    </source>
</evidence>
<dbReference type="EMBL" id="QZFU01000006">
    <property type="protein sequence ID" value="RJO79832.1"/>
    <property type="molecule type" value="Genomic_DNA"/>
</dbReference>
<sequence>MARAAPAAPIAAPTVGPRMVEPIPVARAGNSLEERLESFVGQRHSRRPLRIALLFTVMLGVLAVLGVRSCVAHLPSLSSLPAVPTMPDMVRSALNCRPFSSPDADEKCVIMANNPLLNGGIAGGADLTVYLQQGAPDRLQGVIAKWQAQGAQPISGGRTFVAIGPSANVMFADTRSGLRLETGTFASRGAAQAFISRSGLLF</sequence>
<keyword evidence="3" id="KW-1185">Reference proteome</keyword>
<comment type="caution">
    <text evidence="2">The sequence shown here is derived from an EMBL/GenBank/DDBJ whole genome shotgun (WGS) entry which is preliminary data.</text>
</comment>
<evidence type="ECO:0000313" key="2">
    <source>
        <dbReference type="EMBL" id="RJO79832.1"/>
    </source>
</evidence>
<keyword evidence="1" id="KW-0812">Transmembrane</keyword>
<protein>
    <submittedName>
        <fullName evidence="2">Uncharacterized protein</fullName>
    </submittedName>
</protein>
<proteinExistence type="predicted"/>